<dbReference type="Proteomes" id="UP000249218">
    <property type="component" value="Unassembled WGS sequence"/>
</dbReference>
<dbReference type="OrthoDB" id="283424at2759"/>
<organism evidence="2 3">
    <name type="scientific">Helicoverpa armigera</name>
    <name type="common">Cotton bollworm</name>
    <name type="synonym">Heliothis armigera</name>
    <dbReference type="NCBI Taxonomy" id="29058"/>
    <lineage>
        <taxon>Eukaryota</taxon>
        <taxon>Metazoa</taxon>
        <taxon>Ecdysozoa</taxon>
        <taxon>Arthropoda</taxon>
        <taxon>Hexapoda</taxon>
        <taxon>Insecta</taxon>
        <taxon>Pterygota</taxon>
        <taxon>Neoptera</taxon>
        <taxon>Endopterygota</taxon>
        <taxon>Lepidoptera</taxon>
        <taxon>Glossata</taxon>
        <taxon>Ditrysia</taxon>
        <taxon>Noctuoidea</taxon>
        <taxon>Noctuidae</taxon>
        <taxon>Heliothinae</taxon>
        <taxon>Helicoverpa</taxon>
    </lineage>
</organism>
<protein>
    <recommendedName>
        <fullName evidence="1">Small ribosomal subunit protein mS35 mitochondrial conserved domain-containing protein</fullName>
    </recommendedName>
</protein>
<accession>A0A2W1BK93</accession>
<dbReference type="EMBL" id="KZ149995">
    <property type="protein sequence ID" value="PZC75459.1"/>
    <property type="molecule type" value="Genomic_DNA"/>
</dbReference>
<evidence type="ECO:0000259" key="1">
    <source>
        <dbReference type="Pfam" id="PF10213"/>
    </source>
</evidence>
<gene>
    <name evidence="2" type="primary">HaOG206068</name>
    <name evidence="2" type="ORF">B5X24_HaOG206068</name>
</gene>
<keyword evidence="3" id="KW-1185">Reference proteome</keyword>
<dbReference type="GO" id="GO:0032543">
    <property type="term" value="P:mitochondrial translation"/>
    <property type="evidence" value="ECO:0007669"/>
    <property type="project" value="InterPro"/>
</dbReference>
<feature type="domain" description="Small ribosomal subunit protein mS35 mitochondrial conserved" evidence="1">
    <location>
        <begin position="177"/>
        <end position="248"/>
    </location>
</feature>
<proteinExistence type="predicted"/>
<dbReference type="Pfam" id="PF10213">
    <property type="entry name" value="MRP-S28"/>
    <property type="match status" value="1"/>
</dbReference>
<dbReference type="InterPro" id="IPR039848">
    <property type="entry name" value="Ribosomal_mS35_mt"/>
</dbReference>
<dbReference type="GO" id="GO:0005763">
    <property type="term" value="C:mitochondrial small ribosomal subunit"/>
    <property type="evidence" value="ECO:0007669"/>
    <property type="project" value="TreeGrafter"/>
</dbReference>
<evidence type="ECO:0000313" key="2">
    <source>
        <dbReference type="EMBL" id="PZC75459.1"/>
    </source>
</evidence>
<sequence>MSLFIRNYKLNSLAAGYNAKLWRLNSTTADSALKKNDEDEEEFRVLDILKKKDRIQRRIIRRTDMQPDRADRMAPNQNWGNVWPGPKTFHPSSVPLPLRQGYVPKGQAPPGKKANAELMKIPNFLHLTPPVIKSQCEAIKQYCTEWPSLLNSEEAIEKHYPVEIITSDYCHASPSIRNPLARIVTLRIKLSSLNLDKHSKDKFIRLVGDRYDKETDLVTITADRCPARAQNLDYVNYLLTACYHEAWNIEEWEKDKTEDDMEYYDWNNNASKKSLVNWHLRTKNELRTLTDEEYKSFDISVIEGGEEYKNAVSSLMNDGESDATLKKYGEAVRKVLGLPEKKVM</sequence>
<dbReference type="GO" id="GO:0003735">
    <property type="term" value="F:structural constituent of ribosome"/>
    <property type="evidence" value="ECO:0007669"/>
    <property type="project" value="InterPro"/>
</dbReference>
<name>A0A2W1BK93_HELAM</name>
<dbReference type="PANTHER" id="PTHR13490:SF0">
    <property type="entry name" value="SMALL RIBOSOMAL SUBUNIT PROTEIN MS35"/>
    <property type="match status" value="1"/>
</dbReference>
<dbReference type="InterPro" id="IPR019349">
    <property type="entry name" value="Ribosomal_mS35_mit"/>
</dbReference>
<evidence type="ECO:0000313" key="3">
    <source>
        <dbReference type="Proteomes" id="UP000249218"/>
    </source>
</evidence>
<dbReference type="AlphaFoldDB" id="A0A2W1BK93"/>
<reference evidence="2 3" key="1">
    <citation type="journal article" date="2017" name="BMC Biol.">
        <title>Genomic innovations, transcriptional plasticity and gene loss underlying the evolution and divergence of two highly polyphagous and invasive Helicoverpa pest species.</title>
        <authorList>
            <person name="Pearce S.L."/>
            <person name="Clarke D.F."/>
            <person name="East P.D."/>
            <person name="Elfekih S."/>
            <person name="Gordon K.H."/>
            <person name="Jermiin L.S."/>
            <person name="McGaughran A."/>
            <person name="Oakeshott J.G."/>
            <person name="Papanikolaou A."/>
            <person name="Perera O.P."/>
            <person name="Rane R.V."/>
            <person name="Richards S."/>
            <person name="Tay W.T."/>
            <person name="Walsh T.K."/>
            <person name="Anderson A."/>
            <person name="Anderson C.J."/>
            <person name="Asgari S."/>
            <person name="Board P.G."/>
            <person name="Bretschneider A."/>
            <person name="Campbell P.M."/>
            <person name="Chertemps T."/>
            <person name="Christeller J.T."/>
            <person name="Coppin C.W."/>
            <person name="Downes S.J."/>
            <person name="Duan G."/>
            <person name="Farnsworth C.A."/>
            <person name="Good R.T."/>
            <person name="Han L.B."/>
            <person name="Han Y.C."/>
            <person name="Hatje K."/>
            <person name="Horne I."/>
            <person name="Huang Y.P."/>
            <person name="Hughes D.S."/>
            <person name="Jacquin-Joly E."/>
            <person name="James W."/>
            <person name="Jhangiani S."/>
            <person name="Kollmar M."/>
            <person name="Kuwar S.S."/>
            <person name="Li S."/>
            <person name="Liu N.Y."/>
            <person name="Maibeche M.T."/>
            <person name="Miller J.R."/>
            <person name="Montagne N."/>
            <person name="Perry T."/>
            <person name="Qu J."/>
            <person name="Song S.V."/>
            <person name="Sutton G.G."/>
            <person name="Vogel H."/>
            <person name="Walenz B.P."/>
            <person name="Xu W."/>
            <person name="Zhang H.J."/>
            <person name="Zou Z."/>
            <person name="Batterham P."/>
            <person name="Edwards O.R."/>
            <person name="Feyereisen R."/>
            <person name="Gibbs R.A."/>
            <person name="Heckel D.G."/>
            <person name="McGrath A."/>
            <person name="Robin C."/>
            <person name="Scherer S.E."/>
            <person name="Worley K.C."/>
            <person name="Wu Y.D."/>
        </authorList>
    </citation>
    <scope>NUCLEOTIDE SEQUENCE [LARGE SCALE GENOMIC DNA]</scope>
    <source>
        <strain evidence="2">Harm_GR_Male_#8</strain>
        <tissue evidence="2">Whole organism</tissue>
    </source>
</reference>
<dbReference type="PANTHER" id="PTHR13490">
    <property type="entry name" value="MITOCHONDRIAL 28S RIBOSOMAL PROTEIN S28"/>
    <property type="match status" value="1"/>
</dbReference>